<dbReference type="EMBL" id="JABWRJ010000005">
    <property type="protein sequence ID" value="MBC3445304.1"/>
    <property type="molecule type" value="Genomic_DNA"/>
</dbReference>
<dbReference type="InterPro" id="IPR011249">
    <property type="entry name" value="Metalloenz_LuxS/M16"/>
</dbReference>
<dbReference type="Gene3D" id="3.30.830.10">
    <property type="entry name" value="Metalloenzyme, LuxS/M16 peptidase-like"/>
    <property type="match status" value="2"/>
</dbReference>
<evidence type="ECO:0000259" key="1">
    <source>
        <dbReference type="Pfam" id="PF00675"/>
    </source>
</evidence>
<dbReference type="InterPro" id="IPR007863">
    <property type="entry name" value="Peptidase_M16_C"/>
</dbReference>
<accession>A0A923G6W8</accession>
<dbReference type="InterPro" id="IPR011765">
    <property type="entry name" value="Pept_M16_N"/>
</dbReference>
<dbReference type="GO" id="GO:0046872">
    <property type="term" value="F:metal ion binding"/>
    <property type="evidence" value="ECO:0007669"/>
    <property type="project" value="InterPro"/>
</dbReference>
<sequence>MNTFTRSENTSPAERTSAQTIDLGHHASIEQQVHRWQTSEGARVRLVTDHKRPVFDLVLRFRAGSAQDSELPGIAALALYCLDQGTESFDAAQFVDQLEGLGAIMNREIHQDHALVSLRGLSVPGLRDRAVGLLADMVARPAFREPDLEKIRSRIGGHLLSRGRSSQYVLADATMSQLFANHPYATPSAGTLESLANLTVDQLRAFHRRAYSASNLDIGIVGDLSLEQAEALVNTITQALPQGWAAAPPPPPALGKPSTRSLERAGNTTVAMLTMACQVPPTSPHYPALVMLDQILGASFESRLTQELRGRLALTYDIHSNLLPLDAASLLQISWDIAPEHLDASRSRIEQILQSLSEEGPSQVELDLALSQLTGSTLRSMAANAQLAKALAKFSHQGQPADYLPRLLAALANLTPEDIRQTARSLLATQQQVFVTRGPIVEQLPLPSPDQ</sequence>
<dbReference type="RefSeq" id="WP_186732440.1">
    <property type="nucleotide sequence ID" value="NZ_JABWRJ020000002.1"/>
</dbReference>
<dbReference type="PANTHER" id="PTHR11851:SF224">
    <property type="entry name" value="PROCESSING PROTEASE"/>
    <property type="match status" value="1"/>
</dbReference>
<comment type="caution">
    <text evidence="3">The sequence shown here is derived from an EMBL/GenBank/DDBJ whole genome shotgun (WGS) entry which is preliminary data.</text>
</comment>
<feature type="domain" description="Peptidase M16 N-terminal" evidence="1">
    <location>
        <begin position="46"/>
        <end position="190"/>
    </location>
</feature>
<gene>
    <name evidence="3" type="ORF">HU751_05940</name>
</gene>
<dbReference type="AlphaFoldDB" id="A0A923G6W8"/>
<dbReference type="InterPro" id="IPR050361">
    <property type="entry name" value="MPP/UQCRC_Complex"/>
</dbReference>
<feature type="domain" description="Peptidase M16 C-terminal" evidence="2">
    <location>
        <begin position="197"/>
        <end position="373"/>
    </location>
</feature>
<dbReference type="SUPFAM" id="SSF63411">
    <property type="entry name" value="LuxS/MPP-like metallohydrolase"/>
    <property type="match status" value="2"/>
</dbReference>
<evidence type="ECO:0000313" key="3">
    <source>
        <dbReference type="EMBL" id="MBC3445304.1"/>
    </source>
</evidence>
<organism evidence="3">
    <name type="scientific">Pseudomonas peradeniyensis</name>
    <dbReference type="NCBI Taxonomy" id="2745488"/>
    <lineage>
        <taxon>Bacteria</taxon>
        <taxon>Pseudomonadati</taxon>
        <taxon>Pseudomonadota</taxon>
        <taxon>Gammaproteobacteria</taxon>
        <taxon>Pseudomonadales</taxon>
        <taxon>Pseudomonadaceae</taxon>
        <taxon>Pseudomonas</taxon>
    </lineage>
</organism>
<dbReference type="Pfam" id="PF00675">
    <property type="entry name" value="Peptidase_M16"/>
    <property type="match status" value="1"/>
</dbReference>
<dbReference type="Pfam" id="PF05193">
    <property type="entry name" value="Peptidase_M16_C"/>
    <property type="match status" value="1"/>
</dbReference>
<evidence type="ECO:0000259" key="2">
    <source>
        <dbReference type="Pfam" id="PF05193"/>
    </source>
</evidence>
<reference evidence="3" key="1">
    <citation type="journal article" date="2020" name="Microorganisms">
        <title>Reliable Identification of Environmental Pseudomonas Isolates Using the rpoD Gene.</title>
        <authorList>
            <consortium name="The Broad Institute Genome Sequencing Platform"/>
            <person name="Girard L."/>
            <person name="Lood C."/>
            <person name="Rokni-Zadeh H."/>
            <person name="van Noort V."/>
            <person name="Lavigne R."/>
            <person name="De Mot R."/>
        </authorList>
    </citation>
    <scope>NUCLEOTIDE SEQUENCE</scope>
    <source>
        <strain evidence="3">BW13M1</strain>
    </source>
</reference>
<name>A0A923G6W8_9PSED</name>
<reference evidence="3" key="2">
    <citation type="submission" date="2020-07" db="EMBL/GenBank/DDBJ databases">
        <authorList>
            <person name="Lood C."/>
            <person name="Girard L."/>
        </authorList>
    </citation>
    <scope>NUCLEOTIDE SEQUENCE</scope>
    <source>
        <strain evidence="3">BW13M1</strain>
    </source>
</reference>
<proteinExistence type="predicted"/>
<protein>
    <submittedName>
        <fullName evidence="3">Insulinase family protein</fullName>
    </submittedName>
</protein>
<dbReference type="PANTHER" id="PTHR11851">
    <property type="entry name" value="METALLOPROTEASE"/>
    <property type="match status" value="1"/>
</dbReference>